<comment type="caution">
    <text evidence="1">The sequence shown here is derived from an EMBL/GenBank/DDBJ whole genome shotgun (WGS) entry which is preliminary data.</text>
</comment>
<keyword evidence="2" id="KW-1185">Reference proteome</keyword>
<reference evidence="1 2" key="1">
    <citation type="submission" date="2024-06" db="EMBL/GenBank/DDBJ databases">
        <title>Fanconibacter daqui strain Q02 whole shotgun sequencing project.</title>
        <authorList>
            <person name="Rodrigues J.W.A."/>
            <person name="Viana L.C."/>
            <person name="Vieira E.C."/>
            <person name="Souza F.O.L."/>
            <person name="Alegria O.C."/>
            <person name="Patroca S."/>
            <person name="Cruz A.C.R."/>
            <person name="Nunes A.R.C."/>
        </authorList>
    </citation>
    <scope>NUCLEOTIDE SEQUENCE [LARGE SCALE GENOMIC DNA]</scope>
    <source>
        <strain evidence="1 2">Q02</strain>
    </source>
</reference>
<protein>
    <submittedName>
        <fullName evidence="1">Uncharacterized protein</fullName>
    </submittedName>
</protein>
<proteinExistence type="predicted"/>
<dbReference type="EMBL" id="JBEHGX010000009">
    <property type="protein sequence ID" value="MER0127253.1"/>
    <property type="molecule type" value="Genomic_DNA"/>
</dbReference>
<evidence type="ECO:0000313" key="2">
    <source>
        <dbReference type="Proteomes" id="UP001447374"/>
    </source>
</evidence>
<evidence type="ECO:0000313" key="1">
    <source>
        <dbReference type="EMBL" id="MER0127253.1"/>
    </source>
</evidence>
<sequence length="61" mass="6986">MSLLGISLPKINDIQNSYVKKAVKNSIFKHKDHLKNIIYFCSNKTTELLRRGIKPEKLNSG</sequence>
<name>A0ABV1PR16_9ENTR</name>
<accession>A0ABV1PR16</accession>
<dbReference type="RefSeq" id="WP_349951505.1">
    <property type="nucleotide sequence ID" value="NZ_JBEHGX010000009.1"/>
</dbReference>
<dbReference type="Proteomes" id="UP001447374">
    <property type="component" value="Unassembled WGS sequence"/>
</dbReference>
<organism evidence="1 2">
    <name type="scientific">Franconibacter daqui</name>
    <dbReference type="NCBI Taxonomy" id="2047724"/>
    <lineage>
        <taxon>Bacteria</taxon>
        <taxon>Pseudomonadati</taxon>
        <taxon>Pseudomonadota</taxon>
        <taxon>Gammaproteobacteria</taxon>
        <taxon>Enterobacterales</taxon>
        <taxon>Enterobacteriaceae</taxon>
        <taxon>Franconibacter</taxon>
    </lineage>
</organism>
<gene>
    <name evidence="1" type="ORF">ABQG75_16090</name>
</gene>